<dbReference type="Gene3D" id="1.10.490.10">
    <property type="entry name" value="Globins"/>
    <property type="match status" value="1"/>
</dbReference>
<protein>
    <recommendedName>
        <fullName evidence="10">Nitrite reductase</fullName>
    </recommendedName>
</protein>
<keyword evidence="7" id="KW-0560">Oxidoreductase</keyword>
<feature type="signal peptide" evidence="14">
    <location>
        <begin position="1"/>
        <end position="18"/>
    </location>
</feature>
<comment type="similarity">
    <text evidence="3 13">Belongs to the globin family.</text>
</comment>
<accession>A0A803K4C9</accession>
<dbReference type="GO" id="GO:0001666">
    <property type="term" value="P:response to hypoxia"/>
    <property type="evidence" value="ECO:0007669"/>
    <property type="project" value="Ensembl"/>
</dbReference>
<evidence type="ECO:0000256" key="9">
    <source>
        <dbReference type="ARBA" id="ARBA00023128"/>
    </source>
</evidence>
<dbReference type="InterPro" id="IPR000971">
    <property type="entry name" value="Globin"/>
</dbReference>
<organism evidence="16">
    <name type="scientific">Xenopus tropicalis</name>
    <name type="common">Western clawed frog</name>
    <name type="synonym">Silurana tropicalis</name>
    <dbReference type="NCBI Taxonomy" id="8364"/>
    <lineage>
        <taxon>Eukaryota</taxon>
        <taxon>Metazoa</taxon>
        <taxon>Chordata</taxon>
        <taxon>Craniata</taxon>
        <taxon>Vertebrata</taxon>
        <taxon>Euteleostomi</taxon>
        <taxon>Amphibia</taxon>
        <taxon>Batrachia</taxon>
        <taxon>Anura</taxon>
        <taxon>Pipoidea</taxon>
        <taxon>Pipidae</taxon>
        <taxon>Xenopodinae</taxon>
        <taxon>Xenopus</taxon>
        <taxon>Silurana</taxon>
    </lineage>
</organism>
<dbReference type="FunCoup" id="A0A803K4C9">
    <property type="interactions" value="76"/>
</dbReference>
<keyword evidence="13" id="KW-0813">Transport</keyword>
<comment type="function">
    <text evidence="11">Monomeric globin with a bis-histidyl six-coordinate heme-iron atom through which it can bind dioxygen, carbon monoxide and nitric oxide. Could help transport oxygen and increase its availability to the metabolically active neuronal tissues, though its low quantity in tissues as well as its high affinity for dioxygen, which may limit its oxygen-releasing ability, argue against it. The ferrous/deoxygenated form exhibits a nitrite reductase activity and it could produce nitric oxide which in turn inhibits cellular respiration in response to hypoxia. In its ferrous/deoxygenated state, it may also exhibit GDI (Guanine nucleotide Dissociation Inhibitor) activity toward heterotrimeric G-alpha proteins, thereby regulating signal transduction to facilitate neuroprotective responses in the wake of hypoxia and associated oxidative stress.</text>
</comment>
<evidence type="ECO:0000256" key="6">
    <source>
        <dbReference type="ARBA" id="ARBA00022723"/>
    </source>
</evidence>
<evidence type="ECO:0000256" key="11">
    <source>
        <dbReference type="ARBA" id="ARBA00045651"/>
    </source>
</evidence>
<evidence type="ECO:0000259" key="15">
    <source>
        <dbReference type="PROSITE" id="PS01033"/>
    </source>
</evidence>
<dbReference type="GO" id="GO:0005344">
    <property type="term" value="F:oxygen carrier activity"/>
    <property type="evidence" value="ECO:0007669"/>
    <property type="project" value="UniProtKB-KW"/>
</dbReference>
<keyword evidence="5 13" id="KW-0349">Heme</keyword>
<evidence type="ECO:0000256" key="1">
    <source>
        <dbReference type="ARBA" id="ARBA00004305"/>
    </source>
</evidence>
<comment type="catalytic activity">
    <reaction evidence="12">
        <text>Fe(III)-heme b-[protein] + nitric oxide + H2O = Fe(II)-heme b-[protein] + nitrite + 2 H(+)</text>
        <dbReference type="Rhea" id="RHEA:77711"/>
        <dbReference type="Rhea" id="RHEA-COMP:18975"/>
        <dbReference type="Rhea" id="RHEA-COMP:18976"/>
        <dbReference type="ChEBI" id="CHEBI:15377"/>
        <dbReference type="ChEBI" id="CHEBI:15378"/>
        <dbReference type="ChEBI" id="CHEBI:16301"/>
        <dbReference type="ChEBI" id="CHEBI:16480"/>
        <dbReference type="ChEBI" id="CHEBI:55376"/>
        <dbReference type="ChEBI" id="CHEBI:60344"/>
    </reaction>
    <physiologicalReaction direction="right-to-left" evidence="12">
        <dbReference type="Rhea" id="RHEA:77713"/>
    </physiologicalReaction>
</comment>
<dbReference type="Ensembl" id="ENSXETT00000118333">
    <property type="protein sequence ID" value="ENSXETP00000115212"/>
    <property type="gene ID" value="ENSXETG00000034897"/>
</dbReference>
<dbReference type="Pfam" id="PF00042">
    <property type="entry name" value="Globin"/>
    <property type="match status" value="1"/>
</dbReference>
<evidence type="ECO:0000256" key="12">
    <source>
        <dbReference type="ARBA" id="ARBA00048118"/>
    </source>
</evidence>
<evidence type="ECO:0000256" key="14">
    <source>
        <dbReference type="SAM" id="SignalP"/>
    </source>
</evidence>
<dbReference type="GO" id="GO:0005759">
    <property type="term" value="C:mitochondrial matrix"/>
    <property type="evidence" value="ECO:0007669"/>
    <property type="project" value="UniProtKB-SubCell"/>
</dbReference>
<dbReference type="GeneTree" id="ENSGT00510000048375"/>
<evidence type="ECO:0000256" key="10">
    <source>
        <dbReference type="ARBA" id="ARBA00044549"/>
    </source>
</evidence>
<dbReference type="GO" id="GO:0019825">
    <property type="term" value="F:oxygen binding"/>
    <property type="evidence" value="ECO:0007669"/>
    <property type="project" value="Ensembl"/>
</dbReference>
<evidence type="ECO:0000256" key="4">
    <source>
        <dbReference type="ARBA" id="ARBA00022490"/>
    </source>
</evidence>
<dbReference type="AlphaFoldDB" id="A0A803K4C9"/>
<evidence type="ECO:0000256" key="13">
    <source>
        <dbReference type="RuleBase" id="RU000356"/>
    </source>
</evidence>
<proteinExistence type="inferred from homology"/>
<evidence type="ECO:0000256" key="7">
    <source>
        <dbReference type="ARBA" id="ARBA00023002"/>
    </source>
</evidence>
<dbReference type="InterPro" id="IPR009050">
    <property type="entry name" value="Globin-like_sf"/>
</dbReference>
<evidence type="ECO:0000256" key="8">
    <source>
        <dbReference type="ARBA" id="ARBA00023004"/>
    </source>
</evidence>
<dbReference type="GO" id="GO:0005829">
    <property type="term" value="C:cytosol"/>
    <property type="evidence" value="ECO:0007669"/>
    <property type="project" value="UniProtKB-SubCell"/>
</dbReference>
<evidence type="ECO:0000256" key="2">
    <source>
        <dbReference type="ARBA" id="ARBA00004514"/>
    </source>
</evidence>
<feature type="domain" description="Globin" evidence="15">
    <location>
        <begin position="42"/>
        <end position="209"/>
    </location>
</feature>
<keyword evidence="9" id="KW-0496">Mitochondrion</keyword>
<keyword evidence="8" id="KW-0408">Iron</keyword>
<feature type="chain" id="PRO_5031502605" description="Nitrite reductase" evidence="14">
    <location>
        <begin position="19"/>
        <end position="219"/>
    </location>
</feature>
<sequence>MFLQISVLLCCYFFSDLAVNGFVCLHPHSTAALWSFDGVAMGMSPRLEERSRLRRTRALCLPLGKGDNYSWRMLCRLFELEPELVFLFQYNSSHFSKVQDCLSSAEFTEHIRKRRPTEEEAIRSSGQVMTVIDAAVSSLDCLSSLDEYLTSLGRKHRAVGVKLESFNTVGESLLFALESCLGDAFTSDTREAWSLLYANVVQSMSRGWHRDSQEQREGI</sequence>
<name>A0A803K4C9_XENTR</name>
<evidence type="ECO:0000256" key="5">
    <source>
        <dbReference type="ARBA" id="ARBA00022617"/>
    </source>
</evidence>
<dbReference type="InterPro" id="IPR012292">
    <property type="entry name" value="Globin/Proto"/>
</dbReference>
<dbReference type="InParanoid" id="A0A803K4C9"/>
<dbReference type="GO" id="GO:0046872">
    <property type="term" value="F:metal ion binding"/>
    <property type="evidence" value="ECO:0007669"/>
    <property type="project" value="UniProtKB-KW"/>
</dbReference>
<dbReference type="SUPFAM" id="SSF46458">
    <property type="entry name" value="Globin-like"/>
    <property type="match status" value="1"/>
</dbReference>
<keyword evidence="13" id="KW-0561">Oxygen transport</keyword>
<dbReference type="PANTHER" id="PTHR46458">
    <property type="entry name" value="BLR2807 PROTEIN"/>
    <property type="match status" value="1"/>
</dbReference>
<keyword evidence="6" id="KW-0479">Metal-binding</keyword>
<gene>
    <name evidence="16" type="primary">ngb</name>
</gene>
<dbReference type="PROSITE" id="PS01033">
    <property type="entry name" value="GLOBIN"/>
    <property type="match status" value="1"/>
</dbReference>
<keyword evidence="14" id="KW-0732">Signal</keyword>
<dbReference type="Bgee" id="ENSXETG00000034897">
    <property type="expression patterns" value="Expressed in brain and 4 other cell types or tissues"/>
</dbReference>
<evidence type="ECO:0000256" key="3">
    <source>
        <dbReference type="ARBA" id="ARBA00008705"/>
    </source>
</evidence>
<reference evidence="16" key="1">
    <citation type="journal article" date="2010" name="Science">
        <title>The genome of the Western clawed frog Xenopus tropicalis.</title>
        <authorList>
            <person name="Hellsten U."/>
            <person name="Harland R.M."/>
            <person name="Gilchrist M.J."/>
            <person name="Hendrix D."/>
            <person name="Jurka J."/>
            <person name="Kapitonov V."/>
            <person name="Ovcharenko I."/>
            <person name="Putnam N.H."/>
            <person name="Shu S."/>
            <person name="Taher L."/>
            <person name="Blitz I.L."/>
            <person name="Blumberg B."/>
            <person name="Dichmann D.S."/>
            <person name="Dubchak I."/>
            <person name="Amaya E."/>
            <person name="Detter J.C."/>
            <person name="Fletcher R."/>
            <person name="Gerhard D.S."/>
            <person name="Goodstein D."/>
            <person name="Graves T."/>
            <person name="Grigoriev I.V."/>
            <person name="Grimwood J."/>
            <person name="Kawashima T."/>
            <person name="Lindquist E."/>
            <person name="Lucas S.M."/>
            <person name="Mead P.E."/>
            <person name="Mitros T."/>
            <person name="Ogino H."/>
            <person name="Ohta Y."/>
            <person name="Poliakov A.V."/>
            <person name="Pollet N."/>
            <person name="Robert J."/>
            <person name="Salamov A."/>
            <person name="Sater A.K."/>
            <person name="Schmutz J."/>
            <person name="Terry A."/>
            <person name="Vize P.D."/>
            <person name="Warren W.C."/>
            <person name="Wells D."/>
            <person name="Wills A."/>
            <person name="Wilson R.K."/>
            <person name="Zimmerman L.B."/>
            <person name="Zorn A.M."/>
            <person name="Grainger R."/>
            <person name="Grammer T."/>
            <person name="Khokha M.K."/>
            <person name="Richardson P.M."/>
            <person name="Rokhsar D.S."/>
        </authorList>
    </citation>
    <scope>NUCLEOTIDE SEQUENCE [LARGE SCALE GENOMIC DNA]</scope>
    <source>
        <strain evidence="16">Nigerian</strain>
    </source>
</reference>
<reference evidence="16" key="2">
    <citation type="submission" date="2021-03" db="UniProtKB">
        <authorList>
            <consortium name="Ensembl"/>
        </authorList>
    </citation>
    <scope>IDENTIFICATION</scope>
</reference>
<dbReference type="GO" id="GO:0098809">
    <property type="term" value="F:nitrite reductase activity"/>
    <property type="evidence" value="ECO:0007669"/>
    <property type="project" value="Ensembl"/>
</dbReference>
<evidence type="ECO:0000313" key="16">
    <source>
        <dbReference type="Ensembl" id="ENSXETP00000115212"/>
    </source>
</evidence>
<dbReference type="PANTHER" id="PTHR46458:SF19">
    <property type="entry name" value="NEUROGLOBIN"/>
    <property type="match status" value="1"/>
</dbReference>
<comment type="subcellular location">
    <subcellularLocation>
        <location evidence="2">Cytoplasm</location>
        <location evidence="2">Cytosol</location>
    </subcellularLocation>
    <subcellularLocation>
        <location evidence="1">Mitochondrion matrix</location>
    </subcellularLocation>
</comment>
<keyword evidence="4" id="KW-0963">Cytoplasm</keyword>
<dbReference type="GO" id="GO:0020037">
    <property type="term" value="F:heme binding"/>
    <property type="evidence" value="ECO:0007669"/>
    <property type="project" value="InterPro"/>
</dbReference>
<dbReference type="InterPro" id="IPR050532">
    <property type="entry name" value="Globin-like_OT"/>
</dbReference>